<evidence type="ECO:0000313" key="3">
    <source>
        <dbReference type="Proteomes" id="UP000031408"/>
    </source>
</evidence>
<dbReference type="AlphaFoldDB" id="A0A0C1IH85"/>
<name>A0A0C1IH85_9BACT</name>
<gene>
    <name evidence="2" type="ORF">OI18_17425</name>
</gene>
<feature type="chain" id="PRO_5002133356" description="DUF3828 domain-containing protein" evidence="1">
    <location>
        <begin position="21"/>
        <end position="210"/>
    </location>
</feature>
<comment type="caution">
    <text evidence="2">The sequence shown here is derived from an EMBL/GenBank/DDBJ whole genome shotgun (WGS) entry which is preliminary data.</text>
</comment>
<sequence length="210" mass="23565">MIKICCTLFAFLSLSIVTIAQSTDAAAVKKAFDNYKSAILNDKGEDAVTYVDSRTLKYYDHILEAAKHVDSSKLNSLPLIDKITILTFRHRASKEEITSMDGKGLFIYAIKNGMVGKNSVANNTIGEVTIDKDFAKGQLVVRGNAVPMYFHFYKEQANWKLDLTSLFPIANMTFKKMIEDSGEEENEFLLNLLEMMTGTKPGPEIWEAMK</sequence>
<evidence type="ECO:0000313" key="2">
    <source>
        <dbReference type="EMBL" id="KIC93530.1"/>
    </source>
</evidence>
<accession>A0A0C1IH85</accession>
<feature type="signal peptide" evidence="1">
    <location>
        <begin position="1"/>
        <end position="20"/>
    </location>
</feature>
<dbReference type="STRING" id="1349421.OI18_17425"/>
<keyword evidence="3" id="KW-1185">Reference proteome</keyword>
<reference evidence="2 3" key="1">
    <citation type="submission" date="2014-11" db="EMBL/GenBank/DDBJ databases">
        <title>Genome sequence of Flavihumibacter solisilvae 3-3.</title>
        <authorList>
            <person name="Zhou G."/>
            <person name="Li M."/>
            <person name="Wang G."/>
        </authorList>
    </citation>
    <scope>NUCLEOTIDE SEQUENCE [LARGE SCALE GENOMIC DNA]</scope>
    <source>
        <strain evidence="2 3">3-3</strain>
    </source>
</reference>
<protein>
    <recommendedName>
        <fullName evidence="4">DUF3828 domain-containing protein</fullName>
    </recommendedName>
</protein>
<evidence type="ECO:0000256" key="1">
    <source>
        <dbReference type="SAM" id="SignalP"/>
    </source>
</evidence>
<evidence type="ECO:0008006" key="4">
    <source>
        <dbReference type="Google" id="ProtNLM"/>
    </source>
</evidence>
<dbReference type="Proteomes" id="UP000031408">
    <property type="component" value="Unassembled WGS sequence"/>
</dbReference>
<organism evidence="2 3">
    <name type="scientific">Flavihumibacter solisilvae</name>
    <dbReference type="NCBI Taxonomy" id="1349421"/>
    <lineage>
        <taxon>Bacteria</taxon>
        <taxon>Pseudomonadati</taxon>
        <taxon>Bacteroidota</taxon>
        <taxon>Chitinophagia</taxon>
        <taxon>Chitinophagales</taxon>
        <taxon>Chitinophagaceae</taxon>
        <taxon>Flavihumibacter</taxon>
    </lineage>
</organism>
<keyword evidence="1" id="KW-0732">Signal</keyword>
<dbReference type="EMBL" id="JSVC01000019">
    <property type="protein sequence ID" value="KIC93530.1"/>
    <property type="molecule type" value="Genomic_DNA"/>
</dbReference>
<proteinExistence type="predicted"/>
<dbReference type="RefSeq" id="WP_039142099.1">
    <property type="nucleotide sequence ID" value="NZ_JSVC01000019.1"/>
</dbReference>
<dbReference type="OrthoDB" id="1121445at2"/>